<sequence length="174" mass="20517">MDLIKLASMQKKLDSFISKEKELGDPYDKKFLKSRILALKVEIAELANATRCFKYWSNKGPESKERILDEAADVLHFILSIINLENIETVKLEKTNNMISKGLDIKKESDYTVLREKLIIQFNLLFQYAEKEKWLIVIVELAYSILMMGFTLEELQEAYLKKHKENYRRQEQGY</sequence>
<protein>
    <recommendedName>
        <fullName evidence="3">dUTPase</fullName>
    </recommendedName>
</protein>
<dbReference type="RefSeq" id="WP_052101108.1">
    <property type="nucleotide sequence ID" value="NZ_CM003350.1"/>
</dbReference>
<proteinExistence type="predicted"/>
<reference evidence="2" key="1">
    <citation type="journal article" date="2014" name="PLoS ONE">
        <title>Plasmidome interchange between Clostridium botulinum, Clostridium novyi and Clostridium haemolyticum converts strains of independent lineages into distinctly different pathogens.</title>
        <authorList>
            <person name="Skarin H."/>
            <person name="Segerman B."/>
        </authorList>
    </citation>
    <scope>NUCLEOTIDE SEQUENCE [LARGE SCALE GENOMIC DNA]</scope>
    <source>
        <strain evidence="2">ATCC 27606</strain>
    </source>
</reference>
<name>A0AA40IRS9_CLONO</name>
<dbReference type="InterPro" id="IPR014871">
    <property type="entry name" value="dUTPase/dCTP_pyrophosphatase"/>
</dbReference>
<dbReference type="SUPFAM" id="SSF101386">
    <property type="entry name" value="all-alpha NTP pyrophosphatases"/>
    <property type="match status" value="1"/>
</dbReference>
<organism evidence="1 2">
    <name type="scientific">Clostridium novyi B str. ATCC 27606</name>
    <dbReference type="NCBI Taxonomy" id="1443123"/>
    <lineage>
        <taxon>Bacteria</taxon>
        <taxon>Bacillati</taxon>
        <taxon>Bacillota</taxon>
        <taxon>Clostridia</taxon>
        <taxon>Eubacteriales</taxon>
        <taxon>Clostridiaceae</taxon>
        <taxon>Clostridium</taxon>
    </lineage>
</organism>
<dbReference type="InterPro" id="IPR016947">
    <property type="entry name" value="UCP030140"/>
</dbReference>
<keyword evidence="1" id="KW-0614">Plasmid</keyword>
<dbReference type="Gene3D" id="1.10.4010.10">
    <property type="entry name" value="Type II deoxyuridine triphosphatase"/>
    <property type="match status" value="1"/>
</dbReference>
<gene>
    <name evidence="1" type="ORF">Z959_p0041</name>
</gene>
<dbReference type="Proteomes" id="UP000027770">
    <property type="component" value="Plasmid p2Cn27606"/>
</dbReference>
<evidence type="ECO:0000313" key="2">
    <source>
        <dbReference type="Proteomes" id="UP000027770"/>
    </source>
</evidence>
<accession>A0AA40IRS9</accession>
<dbReference type="PIRSF" id="PIRSF030140">
    <property type="entry name" value="UCP030140"/>
    <property type="match status" value="1"/>
</dbReference>
<dbReference type="AlphaFoldDB" id="A0AA40IRS9"/>
<dbReference type="Pfam" id="PF08761">
    <property type="entry name" value="dUTPase_2"/>
    <property type="match status" value="1"/>
</dbReference>
<geneLocation type="plasmid" evidence="1 2">
    <name>p2Cn27606</name>
</geneLocation>
<dbReference type="EMBL" id="JENW01000167">
    <property type="protein sequence ID" value="KEI11477.1"/>
    <property type="molecule type" value="Genomic_DNA"/>
</dbReference>
<evidence type="ECO:0008006" key="3">
    <source>
        <dbReference type="Google" id="ProtNLM"/>
    </source>
</evidence>
<evidence type="ECO:0000313" key="1">
    <source>
        <dbReference type="EMBL" id="KEI11477.1"/>
    </source>
</evidence>
<keyword evidence="2" id="KW-1185">Reference proteome</keyword>
<comment type="caution">
    <text evidence="1">The sequence shown here is derived from an EMBL/GenBank/DDBJ whole genome shotgun (WGS) entry which is preliminary data.</text>
</comment>
<dbReference type="CDD" id="cd11527">
    <property type="entry name" value="NTP-PPase_dUTPase"/>
    <property type="match status" value="1"/>
</dbReference>